<keyword evidence="4" id="KW-1185">Reference proteome</keyword>
<dbReference type="OrthoDB" id="3325478at2"/>
<evidence type="ECO:0000259" key="2">
    <source>
        <dbReference type="Pfam" id="PF01261"/>
    </source>
</evidence>
<dbReference type="InterPro" id="IPR013022">
    <property type="entry name" value="Xyl_isomerase-like_TIM-brl"/>
</dbReference>
<dbReference type="AlphaFoldDB" id="A0A5C1Y8A9"/>
<gene>
    <name evidence="3" type="ORF">FLP23_04935</name>
</gene>
<dbReference type="RefSeq" id="WP_149324831.1">
    <property type="nucleotide sequence ID" value="NZ_CP043504.1"/>
</dbReference>
<dbReference type="InterPro" id="IPR050312">
    <property type="entry name" value="IolE/XylAMocC-like"/>
</dbReference>
<sequence length="329" mass="35484">MSGTDEIELGEVTGGAYSSADWPIAAGMLQFAGINRDGGPILEAPPAQWRSILSPVAYEGFTALELGNRWFDLTLAGEESRSALREVLDELGLDVPGYIVAGRPITDAARTAENLRYTHESIDAAAAFGARVLCIGLHPFSARRPGAPLWFWTEQDNVYDDDPAIYAELVSMLRELGRHSADVGIELSVELYPGTAVGTAARAVQLISDIDLPSVGLNPDLGNYVRVQGPIEDWQDVVVATLPLANYWHVKNYSRTEDPFAGTATTVPSGLDVGVVDYRKALRFALARGFSGTIVTEHYGGDGIAVSAANRDYLRRLLAAILEEPLPRA</sequence>
<dbReference type="Gene3D" id="3.20.20.150">
    <property type="entry name" value="Divalent-metal-dependent TIM barrel enzymes"/>
    <property type="match status" value="1"/>
</dbReference>
<evidence type="ECO:0000313" key="3">
    <source>
        <dbReference type="EMBL" id="QEO09409.1"/>
    </source>
</evidence>
<dbReference type="Proteomes" id="UP000322159">
    <property type="component" value="Chromosome"/>
</dbReference>
<reference evidence="3 4" key="1">
    <citation type="submission" date="2019-09" db="EMBL/GenBank/DDBJ databases">
        <title>Genome sequencing of strain KACC 19322.</title>
        <authorList>
            <person name="Heo J."/>
            <person name="Kim S.-J."/>
            <person name="Kim J.-S."/>
            <person name="Hong S.-B."/>
            <person name="Kwon S.-W."/>
        </authorList>
    </citation>
    <scope>NUCLEOTIDE SEQUENCE [LARGE SCALE GENOMIC DNA]</scope>
    <source>
        <strain evidence="3 4">KACC 19322</strain>
    </source>
</reference>
<organism evidence="3 4">
    <name type="scientific">Protaetiibacter larvae</name>
    <dbReference type="NCBI Taxonomy" id="2592654"/>
    <lineage>
        <taxon>Bacteria</taxon>
        <taxon>Bacillati</taxon>
        <taxon>Actinomycetota</taxon>
        <taxon>Actinomycetes</taxon>
        <taxon>Micrococcales</taxon>
        <taxon>Microbacteriaceae</taxon>
        <taxon>Protaetiibacter</taxon>
    </lineage>
</organism>
<keyword evidence="1" id="KW-0119">Carbohydrate metabolism</keyword>
<name>A0A5C1Y8A9_9MICO</name>
<protein>
    <submittedName>
        <fullName evidence="3">Sugar phosphate isomerase/epimerase</fullName>
    </submittedName>
</protein>
<proteinExistence type="predicted"/>
<accession>A0A5C1Y8A9</accession>
<dbReference type="Pfam" id="PF01261">
    <property type="entry name" value="AP_endonuc_2"/>
    <property type="match status" value="1"/>
</dbReference>
<evidence type="ECO:0000313" key="4">
    <source>
        <dbReference type="Proteomes" id="UP000322159"/>
    </source>
</evidence>
<dbReference type="InterPro" id="IPR036237">
    <property type="entry name" value="Xyl_isomerase-like_sf"/>
</dbReference>
<dbReference type="EMBL" id="CP043504">
    <property type="protein sequence ID" value="QEO09409.1"/>
    <property type="molecule type" value="Genomic_DNA"/>
</dbReference>
<keyword evidence="3" id="KW-0413">Isomerase</keyword>
<dbReference type="KEGG" id="lyk:FLP23_04935"/>
<evidence type="ECO:0000256" key="1">
    <source>
        <dbReference type="ARBA" id="ARBA00023277"/>
    </source>
</evidence>
<dbReference type="PANTHER" id="PTHR12110">
    <property type="entry name" value="HYDROXYPYRUVATE ISOMERASE"/>
    <property type="match status" value="1"/>
</dbReference>
<dbReference type="GO" id="GO:0016853">
    <property type="term" value="F:isomerase activity"/>
    <property type="evidence" value="ECO:0007669"/>
    <property type="project" value="UniProtKB-KW"/>
</dbReference>
<dbReference type="PANTHER" id="PTHR12110:SF53">
    <property type="entry name" value="BLR5974 PROTEIN"/>
    <property type="match status" value="1"/>
</dbReference>
<dbReference type="SUPFAM" id="SSF51658">
    <property type="entry name" value="Xylose isomerase-like"/>
    <property type="match status" value="1"/>
</dbReference>
<feature type="domain" description="Xylose isomerase-like TIM barrel" evidence="2">
    <location>
        <begin position="60"/>
        <end position="315"/>
    </location>
</feature>